<dbReference type="AlphaFoldDB" id="A0A4S8M493"/>
<gene>
    <name evidence="1" type="ORF">K435DRAFT_663384</name>
</gene>
<reference evidence="1 2" key="1">
    <citation type="journal article" date="2019" name="Nat. Ecol. Evol.">
        <title>Megaphylogeny resolves global patterns of mushroom evolution.</title>
        <authorList>
            <person name="Varga T."/>
            <person name="Krizsan K."/>
            <person name="Foldi C."/>
            <person name="Dima B."/>
            <person name="Sanchez-Garcia M."/>
            <person name="Sanchez-Ramirez S."/>
            <person name="Szollosi G.J."/>
            <person name="Szarkandi J.G."/>
            <person name="Papp V."/>
            <person name="Albert L."/>
            <person name="Andreopoulos W."/>
            <person name="Angelini C."/>
            <person name="Antonin V."/>
            <person name="Barry K.W."/>
            <person name="Bougher N.L."/>
            <person name="Buchanan P."/>
            <person name="Buyck B."/>
            <person name="Bense V."/>
            <person name="Catcheside P."/>
            <person name="Chovatia M."/>
            <person name="Cooper J."/>
            <person name="Damon W."/>
            <person name="Desjardin D."/>
            <person name="Finy P."/>
            <person name="Geml J."/>
            <person name="Haridas S."/>
            <person name="Hughes K."/>
            <person name="Justo A."/>
            <person name="Karasinski D."/>
            <person name="Kautmanova I."/>
            <person name="Kiss B."/>
            <person name="Kocsube S."/>
            <person name="Kotiranta H."/>
            <person name="LaButti K.M."/>
            <person name="Lechner B.E."/>
            <person name="Liimatainen K."/>
            <person name="Lipzen A."/>
            <person name="Lukacs Z."/>
            <person name="Mihaltcheva S."/>
            <person name="Morgado L.N."/>
            <person name="Niskanen T."/>
            <person name="Noordeloos M.E."/>
            <person name="Ohm R.A."/>
            <person name="Ortiz-Santana B."/>
            <person name="Ovrebo C."/>
            <person name="Racz N."/>
            <person name="Riley R."/>
            <person name="Savchenko A."/>
            <person name="Shiryaev A."/>
            <person name="Soop K."/>
            <person name="Spirin V."/>
            <person name="Szebenyi C."/>
            <person name="Tomsovsky M."/>
            <person name="Tulloss R.E."/>
            <person name="Uehling J."/>
            <person name="Grigoriev I.V."/>
            <person name="Vagvolgyi C."/>
            <person name="Papp T."/>
            <person name="Martin F.M."/>
            <person name="Miettinen O."/>
            <person name="Hibbett D.S."/>
            <person name="Nagy L.G."/>
        </authorList>
    </citation>
    <scope>NUCLEOTIDE SEQUENCE [LARGE SCALE GENOMIC DNA]</scope>
    <source>
        <strain evidence="1 2">CBS 962.96</strain>
    </source>
</reference>
<name>A0A4S8M493_DENBC</name>
<dbReference type="OrthoDB" id="2963563at2759"/>
<proteinExistence type="predicted"/>
<dbReference type="SUPFAM" id="SSF46689">
    <property type="entry name" value="Homeodomain-like"/>
    <property type="match status" value="1"/>
</dbReference>
<organism evidence="1 2">
    <name type="scientific">Dendrothele bispora (strain CBS 962.96)</name>
    <dbReference type="NCBI Taxonomy" id="1314807"/>
    <lineage>
        <taxon>Eukaryota</taxon>
        <taxon>Fungi</taxon>
        <taxon>Dikarya</taxon>
        <taxon>Basidiomycota</taxon>
        <taxon>Agaricomycotina</taxon>
        <taxon>Agaricomycetes</taxon>
        <taxon>Agaricomycetidae</taxon>
        <taxon>Agaricales</taxon>
        <taxon>Agaricales incertae sedis</taxon>
        <taxon>Dendrothele</taxon>
    </lineage>
</organism>
<evidence type="ECO:0000313" key="2">
    <source>
        <dbReference type="Proteomes" id="UP000297245"/>
    </source>
</evidence>
<sequence length="148" mass="17080">MAYGNRRFIHRSIKERMYTASIHRKSSHVARMFSVSHRTVNRVKRLVLQTGSVVRIPARNGRPRLLNSLDLLYLEGCIELQPDMYLDELQESLLQARGVDVSAPTIYRALLKRGFRYKQVFKSVTGCPWQCSDLTFDSTDISLCSRSK</sequence>
<evidence type="ECO:0008006" key="3">
    <source>
        <dbReference type="Google" id="ProtNLM"/>
    </source>
</evidence>
<dbReference type="Proteomes" id="UP000297245">
    <property type="component" value="Unassembled WGS sequence"/>
</dbReference>
<dbReference type="InterPro" id="IPR009057">
    <property type="entry name" value="Homeodomain-like_sf"/>
</dbReference>
<protein>
    <recommendedName>
        <fullName evidence="3">Transposase Tc1-like domain-containing protein</fullName>
    </recommendedName>
</protein>
<keyword evidence="2" id="KW-1185">Reference proteome</keyword>
<evidence type="ECO:0000313" key="1">
    <source>
        <dbReference type="EMBL" id="THU97004.1"/>
    </source>
</evidence>
<accession>A0A4S8M493</accession>
<dbReference type="EMBL" id="ML179164">
    <property type="protein sequence ID" value="THU97004.1"/>
    <property type="molecule type" value="Genomic_DNA"/>
</dbReference>